<dbReference type="InterPro" id="IPR050309">
    <property type="entry name" value="Type-B_Carboxylest/Lipase"/>
</dbReference>
<evidence type="ECO:0000256" key="2">
    <source>
        <dbReference type="SAM" id="Phobius"/>
    </source>
</evidence>
<dbReference type="PANTHER" id="PTHR11559">
    <property type="entry name" value="CARBOXYLESTERASE"/>
    <property type="match status" value="1"/>
</dbReference>
<evidence type="ECO:0000313" key="6">
    <source>
        <dbReference type="Proteomes" id="UP000005408"/>
    </source>
</evidence>
<evidence type="ECO:0000256" key="1">
    <source>
        <dbReference type="SAM" id="MobiDB-lite"/>
    </source>
</evidence>
<feature type="signal peptide" evidence="3">
    <location>
        <begin position="1"/>
        <end position="21"/>
    </location>
</feature>
<keyword evidence="3" id="KW-0732">Signal</keyword>
<dbReference type="Gene3D" id="3.40.50.1820">
    <property type="entry name" value="alpha/beta hydrolase"/>
    <property type="match status" value="1"/>
</dbReference>
<accession>A0A8W8NWA3</accession>
<feature type="region of interest" description="Disordered" evidence="1">
    <location>
        <begin position="561"/>
        <end position="591"/>
    </location>
</feature>
<name>A0A8W8NWA3_MAGGI</name>
<feature type="transmembrane region" description="Helical" evidence="2">
    <location>
        <begin position="527"/>
        <end position="551"/>
    </location>
</feature>
<feature type="chain" id="PRO_5036500593" description="Carboxylesterase type B domain-containing protein" evidence="3">
    <location>
        <begin position="22"/>
        <end position="591"/>
    </location>
</feature>
<protein>
    <recommendedName>
        <fullName evidence="4">Carboxylesterase type B domain-containing protein</fullName>
    </recommendedName>
</protein>
<sequence length="591" mass="65476">MRYEGFLALLISIQILKGVAPNLIETRDGKILGVSDQWVTSFLGIRYAQSPVRARRLAPPVPVAPWNGTLRAEEYGAACLQAPDSSVHKYLNNVQSSEDCLNLNIFIPRDSPGKNIPVLIFIHPGQFQCGAAAMVNGSFLAMETQAIVVTFNYRLGVLGFAYSTSLLSGNYGIQDQILAIKWVRRNIASFGGDEDNIAILADSSNARILRYIPKLYETFSKIVSLPLDIPYSFPTNPTSDIAESTLESVCNGTISRECFDGIKPEQLLNLTLNHSPWSLPIFGPINDGEIWDKRSDIHNNAEQVHLNVVAPSYIYRKTSVVIQGKHYQCTPKILKNVIHMVSTMTSSNVSVLLETFYFPDDVTANSICSEVLRLLYDYASISSMFDLDRASRSALVFLALLEPYYVLQGGTSDPLCLFRGGGEGCDSDATASLVLTAVQSFLKDSYPSSDDELRWRPYTVHSKSHVIFNGYKTSAGDRRRWPLVQQEMLWHDLAPAFKGGGLEAGIHEIICPVARTEWGMTETQLEILLYSLVFCCLFLIFVSMTLVRILCTVNKPAKKETRTRGAQRTAASSEGGHYNGACNGEIEDSKF</sequence>
<keyword evidence="2" id="KW-0812">Transmembrane</keyword>
<evidence type="ECO:0000256" key="3">
    <source>
        <dbReference type="SAM" id="SignalP"/>
    </source>
</evidence>
<feature type="domain" description="Carboxylesterase type B" evidence="4">
    <location>
        <begin position="22"/>
        <end position="208"/>
    </location>
</feature>
<organism evidence="5 6">
    <name type="scientific">Magallana gigas</name>
    <name type="common">Pacific oyster</name>
    <name type="synonym">Crassostrea gigas</name>
    <dbReference type="NCBI Taxonomy" id="29159"/>
    <lineage>
        <taxon>Eukaryota</taxon>
        <taxon>Metazoa</taxon>
        <taxon>Spiralia</taxon>
        <taxon>Lophotrochozoa</taxon>
        <taxon>Mollusca</taxon>
        <taxon>Bivalvia</taxon>
        <taxon>Autobranchia</taxon>
        <taxon>Pteriomorphia</taxon>
        <taxon>Ostreida</taxon>
        <taxon>Ostreoidea</taxon>
        <taxon>Ostreidae</taxon>
        <taxon>Magallana</taxon>
    </lineage>
</organism>
<evidence type="ECO:0000313" key="5">
    <source>
        <dbReference type="EnsemblMetazoa" id="G7030.1:cds"/>
    </source>
</evidence>
<dbReference type="InterPro" id="IPR029058">
    <property type="entry name" value="AB_hydrolase_fold"/>
</dbReference>
<evidence type="ECO:0000259" key="4">
    <source>
        <dbReference type="Pfam" id="PF00135"/>
    </source>
</evidence>
<dbReference type="EnsemblMetazoa" id="G7030.1">
    <property type="protein sequence ID" value="G7030.1:cds"/>
    <property type="gene ID" value="G7030"/>
</dbReference>
<keyword evidence="2" id="KW-1133">Transmembrane helix</keyword>
<dbReference type="SUPFAM" id="SSF53474">
    <property type="entry name" value="alpha/beta-Hydrolases"/>
    <property type="match status" value="1"/>
</dbReference>
<dbReference type="Proteomes" id="UP000005408">
    <property type="component" value="Unassembled WGS sequence"/>
</dbReference>
<dbReference type="Pfam" id="PF00135">
    <property type="entry name" value="COesterase"/>
    <property type="match status" value="1"/>
</dbReference>
<reference evidence="5" key="1">
    <citation type="submission" date="2022-08" db="UniProtKB">
        <authorList>
            <consortium name="EnsemblMetazoa"/>
        </authorList>
    </citation>
    <scope>IDENTIFICATION</scope>
    <source>
        <strain evidence="5">05x7-T-G4-1.051#20</strain>
    </source>
</reference>
<proteinExistence type="predicted"/>
<dbReference type="AlphaFoldDB" id="A0A8W8NWA3"/>
<dbReference type="InterPro" id="IPR002018">
    <property type="entry name" value="CarbesteraseB"/>
</dbReference>
<keyword evidence="6" id="KW-1185">Reference proteome</keyword>
<keyword evidence="2" id="KW-0472">Membrane</keyword>